<accession>A0A3N8PZF9</accession>
<evidence type="ECO:0000313" key="3">
    <source>
        <dbReference type="Proteomes" id="UP000277921"/>
    </source>
</evidence>
<dbReference type="AlphaFoldDB" id="A0A3N8PZF9"/>
<keyword evidence="1" id="KW-1133">Transmembrane helix</keyword>
<reference evidence="2 3" key="1">
    <citation type="submission" date="2018-08" db="EMBL/GenBank/DDBJ databases">
        <title>Comparative analysis of Burkholderia isolates from Puerto Rico.</title>
        <authorList>
            <person name="Hall C."/>
            <person name="Sahl J."/>
            <person name="Wagner D."/>
        </authorList>
    </citation>
    <scope>NUCLEOTIDE SEQUENCE [LARGE SCALE GENOMIC DNA]</scope>
    <source>
        <strain evidence="2 3">Bp9025</strain>
    </source>
</reference>
<comment type="caution">
    <text evidence="2">The sequence shown here is derived from an EMBL/GenBank/DDBJ whole genome shotgun (WGS) entry which is preliminary data.</text>
</comment>
<dbReference type="RefSeq" id="WP_124578965.1">
    <property type="nucleotide sequence ID" value="NZ_QTQV01000007.1"/>
</dbReference>
<feature type="transmembrane region" description="Helical" evidence="1">
    <location>
        <begin position="6"/>
        <end position="26"/>
    </location>
</feature>
<sequence>MTRPLYLFWGGLDLLYLIRYVWINVADGRIPIVADLQAFSQLDQPHWFVGLSLLLLLSIVASAFLFLLGRTAARWLAYAQEPLRLLLAVPSLSFIPWLLTHFGITSLVLSITLLLCSEALKIISLYMTRHYQ</sequence>
<feature type="transmembrane region" description="Helical" evidence="1">
    <location>
        <begin position="94"/>
        <end position="116"/>
    </location>
</feature>
<feature type="transmembrane region" description="Helical" evidence="1">
    <location>
        <begin position="47"/>
        <end position="68"/>
    </location>
</feature>
<dbReference type="EMBL" id="QTQV01000007">
    <property type="protein sequence ID" value="RQT16340.1"/>
    <property type="molecule type" value="Genomic_DNA"/>
</dbReference>
<organism evidence="2 3">
    <name type="scientific">Burkholderia contaminans</name>
    <dbReference type="NCBI Taxonomy" id="488447"/>
    <lineage>
        <taxon>Bacteria</taxon>
        <taxon>Pseudomonadati</taxon>
        <taxon>Pseudomonadota</taxon>
        <taxon>Betaproteobacteria</taxon>
        <taxon>Burkholderiales</taxon>
        <taxon>Burkholderiaceae</taxon>
        <taxon>Burkholderia</taxon>
        <taxon>Burkholderia cepacia complex</taxon>
    </lineage>
</organism>
<name>A0A3N8PZF9_9BURK</name>
<proteinExistence type="predicted"/>
<evidence type="ECO:0000313" key="2">
    <source>
        <dbReference type="EMBL" id="RQT16340.1"/>
    </source>
</evidence>
<keyword evidence="1" id="KW-0812">Transmembrane</keyword>
<protein>
    <submittedName>
        <fullName evidence="2">Arginine:ornithine antiporter</fullName>
    </submittedName>
</protein>
<dbReference type="Proteomes" id="UP000277921">
    <property type="component" value="Unassembled WGS sequence"/>
</dbReference>
<evidence type="ECO:0000256" key="1">
    <source>
        <dbReference type="SAM" id="Phobius"/>
    </source>
</evidence>
<gene>
    <name evidence="2" type="ORF">DF051_14460</name>
</gene>
<keyword evidence="1" id="KW-0472">Membrane</keyword>